<evidence type="ECO:0000256" key="2">
    <source>
        <dbReference type="SAM" id="Phobius"/>
    </source>
</evidence>
<dbReference type="Proteomes" id="UP000481852">
    <property type="component" value="Unassembled WGS sequence"/>
</dbReference>
<dbReference type="InterPro" id="IPR036388">
    <property type="entry name" value="WH-like_DNA-bd_sf"/>
</dbReference>
<dbReference type="AlphaFoldDB" id="A0A6L5X9H3"/>
<gene>
    <name evidence="4" type="ORF">FYJ35_13420</name>
</gene>
<reference evidence="4 5" key="1">
    <citation type="submission" date="2019-08" db="EMBL/GenBank/DDBJ databases">
        <title>In-depth cultivation of the pig gut microbiome towards novel bacterial diversity and tailored functional studies.</title>
        <authorList>
            <person name="Wylensek D."/>
            <person name="Hitch T.C.A."/>
            <person name="Clavel T."/>
        </authorList>
    </citation>
    <scope>NUCLEOTIDE SEQUENCE [LARGE SCALE GENOMIC DNA]</scope>
    <source>
        <strain evidence="4 5">Oil+RF-744-WCA-WT-11</strain>
    </source>
</reference>
<dbReference type="Pfam" id="PF08281">
    <property type="entry name" value="Sigma70_r4_2"/>
    <property type="match status" value="1"/>
</dbReference>
<dbReference type="GO" id="GO:0003677">
    <property type="term" value="F:DNA binding"/>
    <property type="evidence" value="ECO:0007669"/>
    <property type="project" value="InterPro"/>
</dbReference>
<evidence type="ECO:0000259" key="3">
    <source>
        <dbReference type="Pfam" id="PF08281"/>
    </source>
</evidence>
<sequence>MTSTASMPTTGEEETDMYPKRSSSKPVLVTAFVMAAVVAALAAVNMIVRKPKKPAETEVRKHSVLIYKSSDGSMEGYTVREIASMENTTQSAVKNRLLRARKTLKTLLGDQLEDEE</sequence>
<proteinExistence type="predicted"/>
<dbReference type="GO" id="GO:0006352">
    <property type="term" value="P:DNA-templated transcription initiation"/>
    <property type="evidence" value="ECO:0007669"/>
    <property type="project" value="InterPro"/>
</dbReference>
<dbReference type="InterPro" id="IPR013249">
    <property type="entry name" value="RNA_pol_sigma70_r4_t2"/>
</dbReference>
<feature type="domain" description="RNA polymerase sigma factor 70 region 4 type 2" evidence="3">
    <location>
        <begin position="74"/>
        <end position="104"/>
    </location>
</feature>
<feature type="region of interest" description="Disordered" evidence="1">
    <location>
        <begin position="1"/>
        <end position="22"/>
    </location>
</feature>
<organism evidence="4 5">
    <name type="scientific">Porcincola intestinalis</name>
    <dbReference type="NCBI Taxonomy" id="2606632"/>
    <lineage>
        <taxon>Bacteria</taxon>
        <taxon>Bacillati</taxon>
        <taxon>Bacillota</taxon>
        <taxon>Clostridia</taxon>
        <taxon>Lachnospirales</taxon>
        <taxon>Lachnospiraceae</taxon>
        <taxon>Porcincola</taxon>
    </lineage>
</organism>
<feature type="transmembrane region" description="Helical" evidence="2">
    <location>
        <begin position="27"/>
        <end position="48"/>
    </location>
</feature>
<protein>
    <submittedName>
        <fullName evidence="4">Sigma-70 family RNA polymerase sigma factor</fullName>
    </submittedName>
</protein>
<dbReference type="EMBL" id="VULZ01000020">
    <property type="protein sequence ID" value="MSS16013.1"/>
    <property type="molecule type" value="Genomic_DNA"/>
</dbReference>
<keyword evidence="2" id="KW-1133">Transmembrane helix</keyword>
<keyword evidence="2" id="KW-0472">Membrane</keyword>
<dbReference type="Gene3D" id="1.10.10.10">
    <property type="entry name" value="Winged helix-like DNA-binding domain superfamily/Winged helix DNA-binding domain"/>
    <property type="match status" value="1"/>
</dbReference>
<accession>A0A6L5X9H3</accession>
<comment type="caution">
    <text evidence="4">The sequence shown here is derived from an EMBL/GenBank/DDBJ whole genome shotgun (WGS) entry which is preliminary data.</text>
</comment>
<dbReference type="GO" id="GO:0016987">
    <property type="term" value="F:sigma factor activity"/>
    <property type="evidence" value="ECO:0007669"/>
    <property type="project" value="InterPro"/>
</dbReference>
<evidence type="ECO:0000256" key="1">
    <source>
        <dbReference type="SAM" id="MobiDB-lite"/>
    </source>
</evidence>
<evidence type="ECO:0000313" key="5">
    <source>
        <dbReference type="Proteomes" id="UP000481852"/>
    </source>
</evidence>
<dbReference type="SUPFAM" id="SSF88659">
    <property type="entry name" value="Sigma3 and sigma4 domains of RNA polymerase sigma factors"/>
    <property type="match status" value="1"/>
</dbReference>
<keyword evidence="2" id="KW-0812">Transmembrane</keyword>
<name>A0A6L5X9H3_9FIRM</name>
<keyword evidence="5" id="KW-1185">Reference proteome</keyword>
<evidence type="ECO:0000313" key="4">
    <source>
        <dbReference type="EMBL" id="MSS16013.1"/>
    </source>
</evidence>
<dbReference type="InterPro" id="IPR013324">
    <property type="entry name" value="RNA_pol_sigma_r3/r4-like"/>
</dbReference>